<accession>A0A0F9W6P1</accession>
<dbReference type="Proteomes" id="UP000034350">
    <property type="component" value="Unassembled WGS sequence"/>
</dbReference>
<dbReference type="VEuPathDB" id="MicrosporidiaDB:AAJ76_6940003"/>
<dbReference type="VEuPathDB" id="MicrosporidiaDB:NCER_102514"/>
<sequence>VRKLIRSVGNQINLDYRIGGKNIIVEIDESKFGKRKNHRGHTVDGVWVLGMVERTVDRKLILIPIDKRDKETLHRLINLFVKKESIIYTDKWRGYLGIETDGYKHETVNHSLHFKDPITGVHTNTIEGTWGALKKTIPNRNKNFNQIIPYLNLFKFKRIYKDQSFR</sequence>
<dbReference type="Pfam" id="PF12762">
    <property type="entry name" value="DDE_Tnp_IS1595"/>
    <property type="match status" value="1"/>
</dbReference>
<reference evidence="2 3" key="1">
    <citation type="journal article" date="2015" name="Environ. Microbiol.">
        <title>Genome analyses suggest the presence of polyploidy and recent human-driven expansions in eight global populations of the honeybee pathogen Nosema ceranae.</title>
        <authorList>
            <person name="Pelin A."/>
            <person name="Selman M."/>
            <person name="Aris-Brosou S."/>
            <person name="Farinelli L."/>
            <person name="Corradi N."/>
        </authorList>
    </citation>
    <scope>NUCLEOTIDE SEQUENCE [LARGE SCALE GENOMIC DNA]</scope>
    <source>
        <strain evidence="2 3">PA08 1199</strain>
    </source>
</reference>
<evidence type="ECO:0000313" key="2">
    <source>
        <dbReference type="EMBL" id="KKO73526.1"/>
    </source>
</evidence>
<evidence type="ECO:0000313" key="3">
    <source>
        <dbReference type="Proteomes" id="UP000034350"/>
    </source>
</evidence>
<feature type="domain" description="ISXO2-like transposase" evidence="1">
    <location>
        <begin position="17"/>
        <end position="159"/>
    </location>
</feature>
<dbReference type="RefSeq" id="XP_024329268.1">
    <property type="nucleotide sequence ID" value="XM_024476242.1"/>
</dbReference>
<name>A0A0F9W6P1_9MICR</name>
<gene>
    <name evidence="2" type="ORF">AAJ76_6940003</name>
</gene>
<dbReference type="PANTHER" id="PTHR47163:SF3">
    <property type="entry name" value="PROTEIN CBG18017"/>
    <property type="match status" value="1"/>
</dbReference>
<feature type="non-terminal residue" evidence="2">
    <location>
        <position position="166"/>
    </location>
</feature>
<evidence type="ECO:0000259" key="1">
    <source>
        <dbReference type="SMART" id="SM01126"/>
    </source>
</evidence>
<keyword evidence="3" id="KW-1185">Reference proteome</keyword>
<dbReference type="OrthoDB" id="2193678at2759"/>
<protein>
    <submittedName>
        <fullName evidence="2">Putative transposase-like protein</fullName>
    </submittedName>
</protein>
<dbReference type="InterPro" id="IPR053164">
    <property type="entry name" value="IS1016-like_transposase"/>
</dbReference>
<dbReference type="InterPro" id="IPR024445">
    <property type="entry name" value="Tnp_ISXO2-like"/>
</dbReference>
<dbReference type="AlphaFoldDB" id="A0A0F9W6P1"/>
<organism evidence="2 3">
    <name type="scientific">Vairimorpha ceranae</name>
    <dbReference type="NCBI Taxonomy" id="40302"/>
    <lineage>
        <taxon>Eukaryota</taxon>
        <taxon>Fungi</taxon>
        <taxon>Fungi incertae sedis</taxon>
        <taxon>Microsporidia</taxon>
        <taxon>Nosematidae</taxon>
        <taxon>Vairimorpha</taxon>
    </lineage>
</organism>
<dbReference type="NCBIfam" id="NF033547">
    <property type="entry name" value="transpos_IS1595"/>
    <property type="match status" value="1"/>
</dbReference>
<comment type="caution">
    <text evidence="2">The sequence shown here is derived from an EMBL/GenBank/DDBJ whole genome shotgun (WGS) entry which is preliminary data.</text>
</comment>
<feature type="non-terminal residue" evidence="2">
    <location>
        <position position="1"/>
    </location>
</feature>
<proteinExistence type="predicted"/>
<dbReference type="EMBL" id="JPQZ01000536">
    <property type="protein sequence ID" value="KKO73526.1"/>
    <property type="molecule type" value="Genomic_DNA"/>
</dbReference>
<dbReference type="PANTHER" id="PTHR47163">
    <property type="entry name" value="DDE_TNP_IS1595 DOMAIN-CONTAINING PROTEIN"/>
    <property type="match status" value="1"/>
</dbReference>
<dbReference type="GeneID" id="36321194"/>
<dbReference type="SMART" id="SM01126">
    <property type="entry name" value="DDE_Tnp_IS1595"/>
    <property type="match status" value="1"/>
</dbReference>